<gene>
    <name evidence="2" type="primary">sodC</name>
    <name evidence="2" type="ORF">GOHSU_14_01660</name>
</gene>
<reference evidence="2 3" key="1">
    <citation type="submission" date="2012-12" db="EMBL/GenBank/DDBJ databases">
        <title>Whole genome shotgun sequence of Gordonia hirsuta NBRC 16056.</title>
        <authorList>
            <person name="Isaki-Nakamura S."/>
            <person name="Hosoyama A."/>
            <person name="Tsuchikane K."/>
            <person name="Katsumata H."/>
            <person name="Baba S."/>
            <person name="Yamazaki S."/>
            <person name="Fujita N."/>
        </authorList>
    </citation>
    <scope>NUCLEOTIDE SEQUENCE [LARGE SCALE GENOMIC DNA]</scope>
    <source>
        <strain evidence="2 3">NBRC 16056</strain>
    </source>
</reference>
<dbReference type="AlphaFoldDB" id="L7L7X3"/>
<protein>
    <submittedName>
        <fullName evidence="2">Superoxide dismutase</fullName>
    </submittedName>
</protein>
<dbReference type="SUPFAM" id="SSF49329">
    <property type="entry name" value="Cu,Zn superoxide dismutase-like"/>
    <property type="match status" value="1"/>
</dbReference>
<evidence type="ECO:0000313" key="3">
    <source>
        <dbReference type="Proteomes" id="UP000053405"/>
    </source>
</evidence>
<dbReference type="OrthoDB" id="9792957at2"/>
<keyword evidence="3" id="KW-1185">Reference proteome</keyword>
<comment type="caution">
    <text evidence="2">The sequence shown here is derived from an EMBL/GenBank/DDBJ whole genome shotgun (WGS) entry which is preliminary data.</text>
</comment>
<evidence type="ECO:0000313" key="2">
    <source>
        <dbReference type="EMBL" id="GAC56999.1"/>
    </source>
</evidence>
<comment type="similarity">
    <text evidence="1">Belongs to the Cu-Zn superoxide dismutase family.</text>
</comment>
<evidence type="ECO:0000256" key="1">
    <source>
        <dbReference type="ARBA" id="ARBA00010457"/>
    </source>
</evidence>
<dbReference type="eggNOG" id="COG2032">
    <property type="taxonomic scope" value="Bacteria"/>
</dbReference>
<organism evidence="2 3">
    <name type="scientific">Gordonia hirsuta DSM 44140 = NBRC 16056</name>
    <dbReference type="NCBI Taxonomy" id="1121927"/>
    <lineage>
        <taxon>Bacteria</taxon>
        <taxon>Bacillati</taxon>
        <taxon>Actinomycetota</taxon>
        <taxon>Actinomycetes</taxon>
        <taxon>Mycobacteriales</taxon>
        <taxon>Gordoniaceae</taxon>
        <taxon>Gordonia</taxon>
    </lineage>
</organism>
<dbReference type="GO" id="GO:0006801">
    <property type="term" value="P:superoxide metabolic process"/>
    <property type="evidence" value="ECO:0007669"/>
    <property type="project" value="InterPro"/>
</dbReference>
<dbReference type="Proteomes" id="UP000053405">
    <property type="component" value="Unassembled WGS sequence"/>
</dbReference>
<dbReference type="STRING" id="1121927.GOHSU_14_01660"/>
<sequence length="200" mass="19447">MTASLITGVTTKRVLATLAAAGIAGFGLTACTPDEHVSDVPGTNPAPITGNQVEPGDLVNADDVPAAPGSAVGTANLLSPSGDALGAASFVTEGNSTKVNLRVSGMTPGSHKVEVRSASSCFAPKEVEVEGGSPTAAPVGGFTNTGNVIAGGSLPGIAVNEQGNGSARQTVTVNVADLDGKIVVLLTGDTAVACGNIVAN</sequence>
<dbReference type="Gene3D" id="2.60.40.200">
    <property type="entry name" value="Superoxide dismutase, copper/zinc binding domain"/>
    <property type="match status" value="1"/>
</dbReference>
<dbReference type="GO" id="GO:0046872">
    <property type="term" value="F:metal ion binding"/>
    <property type="evidence" value="ECO:0007669"/>
    <property type="project" value="InterPro"/>
</dbReference>
<dbReference type="InterPro" id="IPR036423">
    <property type="entry name" value="SOD-like_Cu/Zn_dom_sf"/>
</dbReference>
<dbReference type="RefSeq" id="WP_005938305.1">
    <property type="nucleotide sequence ID" value="NZ_ATVK01000046.1"/>
</dbReference>
<dbReference type="EMBL" id="BANT01000014">
    <property type="protein sequence ID" value="GAC56999.1"/>
    <property type="molecule type" value="Genomic_DNA"/>
</dbReference>
<name>L7L7X3_9ACTN</name>
<accession>L7L7X3</accession>
<proteinExistence type="inferred from homology"/>